<dbReference type="PANTHER" id="PTHR45710:SF8">
    <property type="entry name" value="RERATING FAMILY MEMBER 4"/>
    <property type="match status" value="1"/>
</dbReference>
<keyword evidence="2" id="KW-0812">Transmembrane</keyword>
<evidence type="ECO:0000313" key="4">
    <source>
        <dbReference type="EMBL" id="ROK80951.1"/>
    </source>
</evidence>
<accession>A0A3N0Y1B8</accession>
<dbReference type="PANTHER" id="PTHR45710">
    <property type="entry name" value="C-TYPE LECTIN DOMAIN-CONTAINING PROTEIN 180"/>
    <property type="match status" value="1"/>
</dbReference>
<evidence type="ECO:0000256" key="1">
    <source>
        <dbReference type="ARBA" id="ARBA00004401"/>
    </source>
</evidence>
<dbReference type="SUPFAM" id="SSF56436">
    <property type="entry name" value="C-type lectin-like"/>
    <property type="match status" value="1"/>
</dbReference>
<dbReference type="Gene3D" id="3.10.100.10">
    <property type="entry name" value="Mannose-Binding Protein A, subunit A"/>
    <property type="match status" value="1"/>
</dbReference>
<dbReference type="SMART" id="SM00034">
    <property type="entry name" value="CLECT"/>
    <property type="match status" value="1"/>
</dbReference>
<keyword evidence="5" id="KW-1185">Reference proteome</keyword>
<evidence type="ECO:0000256" key="2">
    <source>
        <dbReference type="SAM" id="Phobius"/>
    </source>
</evidence>
<dbReference type="Pfam" id="PF00059">
    <property type="entry name" value="Lectin_C"/>
    <property type="match status" value="1"/>
</dbReference>
<keyword evidence="2" id="KW-0472">Membrane</keyword>
<dbReference type="EMBL" id="RJVU01055479">
    <property type="protein sequence ID" value="ROK80951.1"/>
    <property type="molecule type" value="Genomic_DNA"/>
</dbReference>
<feature type="transmembrane region" description="Helical" evidence="2">
    <location>
        <begin position="69"/>
        <end position="90"/>
    </location>
</feature>
<dbReference type="GO" id="GO:0005886">
    <property type="term" value="C:plasma membrane"/>
    <property type="evidence" value="ECO:0007669"/>
    <property type="project" value="UniProtKB-SubCell"/>
</dbReference>
<reference evidence="4 5" key="1">
    <citation type="submission" date="2018-10" db="EMBL/GenBank/DDBJ databases">
        <title>Genome assembly for a Yunnan-Guizhou Plateau 3E fish, Anabarilius grahami (Regan), and its evolutionary and genetic applications.</title>
        <authorList>
            <person name="Jiang W."/>
        </authorList>
    </citation>
    <scope>NUCLEOTIDE SEQUENCE [LARGE SCALE GENOMIC DNA]</scope>
    <source>
        <strain evidence="4">AG-KIZ</strain>
        <tissue evidence="4">Muscle</tissue>
    </source>
</reference>
<dbReference type="AlphaFoldDB" id="A0A3N0Y1B8"/>
<comment type="subcellular location">
    <subcellularLocation>
        <location evidence="1">Cell membrane</location>
        <topology evidence="1">Single-pass type II membrane protein</topology>
    </subcellularLocation>
</comment>
<organism evidence="4 5">
    <name type="scientific">Anabarilius grahami</name>
    <name type="common">Kanglang fish</name>
    <name type="synonym">Barilius grahami</name>
    <dbReference type="NCBI Taxonomy" id="495550"/>
    <lineage>
        <taxon>Eukaryota</taxon>
        <taxon>Metazoa</taxon>
        <taxon>Chordata</taxon>
        <taxon>Craniata</taxon>
        <taxon>Vertebrata</taxon>
        <taxon>Euteleostomi</taxon>
        <taxon>Actinopterygii</taxon>
        <taxon>Neopterygii</taxon>
        <taxon>Teleostei</taxon>
        <taxon>Ostariophysi</taxon>
        <taxon>Cypriniformes</taxon>
        <taxon>Xenocyprididae</taxon>
        <taxon>Xenocypridinae</taxon>
        <taxon>Xenocypridinae incertae sedis</taxon>
        <taxon>Anabarilius</taxon>
    </lineage>
</organism>
<evidence type="ECO:0000313" key="5">
    <source>
        <dbReference type="Proteomes" id="UP000281406"/>
    </source>
</evidence>
<sequence length="276" mass="32955">MTEVIYDNVMMTETVEMDRGERVEMMVDIYESADTVKHHDLRTNTERHQPLQHTGSVSVKNRKHRAAEVCLCLLCILLLTAVMVLCVYFTTERKQLLTHINNLTDERKQIFTKYEQILNHSNNLTAESQQIKNKIDELQRGLYEQDQRADNFKWIYYNFSFYYISSEEKRWNDSRQDCQQRGADLVIINSQEEQEFLQKVVVDDNNYIWIGLRTTEGVWKWIDGTTITNGYWRYQNQYSYRDNCALMTSSGWDDWLCNYHSKKYICKRTILKSLIT</sequence>
<dbReference type="InterPro" id="IPR016187">
    <property type="entry name" value="CTDL_fold"/>
</dbReference>
<keyword evidence="2" id="KW-1133">Transmembrane helix</keyword>
<protein>
    <submittedName>
        <fullName evidence="4">CD209 antigen</fullName>
    </submittedName>
</protein>
<dbReference type="InterPro" id="IPR016186">
    <property type="entry name" value="C-type_lectin-like/link_sf"/>
</dbReference>
<dbReference type="InterPro" id="IPR001304">
    <property type="entry name" value="C-type_lectin-like"/>
</dbReference>
<gene>
    <name evidence="4" type="ORF">DPX16_3831</name>
</gene>
<feature type="domain" description="C-type lectin" evidence="3">
    <location>
        <begin position="157"/>
        <end position="258"/>
    </location>
</feature>
<proteinExistence type="predicted"/>
<comment type="caution">
    <text evidence="4">The sequence shown here is derived from an EMBL/GenBank/DDBJ whole genome shotgun (WGS) entry which is preliminary data.</text>
</comment>
<dbReference type="PROSITE" id="PS50041">
    <property type="entry name" value="C_TYPE_LECTIN_2"/>
    <property type="match status" value="1"/>
</dbReference>
<evidence type="ECO:0000259" key="3">
    <source>
        <dbReference type="PROSITE" id="PS50041"/>
    </source>
</evidence>
<dbReference type="Proteomes" id="UP000281406">
    <property type="component" value="Unassembled WGS sequence"/>
</dbReference>
<dbReference type="OrthoDB" id="6345871at2759"/>
<dbReference type="InterPro" id="IPR050828">
    <property type="entry name" value="C-type_lectin/matrix_domain"/>
</dbReference>
<name>A0A3N0Y1B8_ANAGA</name>